<evidence type="ECO:0000256" key="1">
    <source>
        <dbReference type="SAM" id="Coils"/>
    </source>
</evidence>
<name>A0A7S4R530_9DINO</name>
<gene>
    <name evidence="2" type="ORF">AMON00008_LOCUS30315</name>
</gene>
<dbReference type="Gene3D" id="1.10.287.1490">
    <property type="match status" value="1"/>
</dbReference>
<protein>
    <submittedName>
        <fullName evidence="2">Uncharacterized protein</fullName>
    </submittedName>
</protein>
<proteinExistence type="predicted"/>
<evidence type="ECO:0000313" key="2">
    <source>
        <dbReference type="EMBL" id="CAE4603721.1"/>
    </source>
</evidence>
<dbReference type="EMBL" id="HBNR01043572">
    <property type="protein sequence ID" value="CAE4603721.1"/>
    <property type="molecule type" value="Transcribed_RNA"/>
</dbReference>
<organism evidence="2">
    <name type="scientific">Alexandrium monilatum</name>
    <dbReference type="NCBI Taxonomy" id="311494"/>
    <lineage>
        <taxon>Eukaryota</taxon>
        <taxon>Sar</taxon>
        <taxon>Alveolata</taxon>
        <taxon>Dinophyceae</taxon>
        <taxon>Gonyaulacales</taxon>
        <taxon>Pyrocystaceae</taxon>
        <taxon>Alexandrium</taxon>
    </lineage>
</organism>
<dbReference type="AlphaFoldDB" id="A0A7S4R530"/>
<keyword evidence="1" id="KW-0175">Coiled coil</keyword>
<reference evidence="2" key="1">
    <citation type="submission" date="2021-01" db="EMBL/GenBank/DDBJ databases">
        <authorList>
            <person name="Corre E."/>
            <person name="Pelletier E."/>
            <person name="Niang G."/>
            <person name="Scheremetjew M."/>
            <person name="Finn R."/>
            <person name="Kale V."/>
            <person name="Holt S."/>
            <person name="Cochrane G."/>
            <person name="Meng A."/>
            <person name="Brown T."/>
            <person name="Cohen L."/>
        </authorList>
    </citation>
    <scope>NUCLEOTIDE SEQUENCE</scope>
    <source>
        <strain evidence="2">CCMP3105</strain>
    </source>
</reference>
<sequence>MDGVLAAGAPCELATFFHDVHELQVGLRELRDALQALRTVVQAEQDRSATMEAAVAADRAMLLETREWFADLKRTAEQALRTSGVACKDAAATGERLGRVRGQVEEHGGQLAAVRESIEELEGALRRSKARVDDVEGGAAHAHARLDSAVRDIRCHAEGLGTCNSSTARLGERLAAAEARAQHLAALHDGTAAGLRDLAEVTVRQALGRAEEDRALLRGVDARAAELEARCAEADGLTTRLAAEGRGAAADLRAVQARIDELDEAAHLLRDDLARERSRSEADRAELQDAGRSVGSLQDEVRTVNAALRRAQEEVAGVRRDGRQQAEQLRALADDLAGISHGLQLTDGEVCGLQALLKGLPSGPRR</sequence>
<accession>A0A7S4R530</accession>
<dbReference type="SUPFAM" id="SSF57997">
    <property type="entry name" value="Tropomyosin"/>
    <property type="match status" value="1"/>
</dbReference>
<feature type="coiled-coil region" evidence="1">
    <location>
        <begin position="252"/>
        <end position="321"/>
    </location>
</feature>